<feature type="domain" description="PTS EIIA type-4" evidence="8">
    <location>
        <begin position="1"/>
        <end position="126"/>
    </location>
</feature>
<dbReference type="PANTHER" id="PTHR33799">
    <property type="entry name" value="PTS PERMEASE-RELATED-RELATED"/>
    <property type="match status" value="1"/>
</dbReference>
<dbReference type="GO" id="GO:0016301">
    <property type="term" value="F:kinase activity"/>
    <property type="evidence" value="ECO:0007669"/>
    <property type="project" value="UniProtKB-KW"/>
</dbReference>
<protein>
    <recommendedName>
        <fullName evidence="8">PTS EIIA type-4 domain-containing protein</fullName>
    </recommendedName>
</protein>
<dbReference type="InterPro" id="IPR004701">
    <property type="entry name" value="PTS_EIIA_man-typ"/>
</dbReference>
<dbReference type="RefSeq" id="WP_076340395.1">
    <property type="nucleotide sequence ID" value="NZ_CAPDDE010000050.1"/>
</dbReference>
<comment type="subcellular location">
    <subcellularLocation>
        <location evidence="1">Cytoplasm</location>
    </subcellularLocation>
</comment>
<dbReference type="CDD" id="cd00006">
    <property type="entry name" value="PTS_IIA_man"/>
    <property type="match status" value="1"/>
</dbReference>
<keyword evidence="10" id="KW-1185">Reference proteome</keyword>
<reference evidence="9 10" key="1">
    <citation type="submission" date="2016-11" db="EMBL/GenBank/DDBJ databases">
        <title>Description of two novel members of the family Erysipelotrichaceae: Ileibacterium lipovorans gen. nov., sp. nov. and Dubosiella newyorkensis, gen. nov., sp. nov.</title>
        <authorList>
            <person name="Cox L.M."/>
            <person name="Sohn J."/>
            <person name="Tyrrell K.L."/>
            <person name="Citron D.M."/>
            <person name="Lawson P.A."/>
            <person name="Patel N.B."/>
            <person name="Iizumi T."/>
            <person name="Perez-Perez G.I."/>
            <person name="Goldstein E.J."/>
            <person name="Blaser M.J."/>
        </authorList>
    </citation>
    <scope>NUCLEOTIDE SEQUENCE [LARGE SCALE GENOMIC DNA]</scope>
    <source>
        <strain evidence="9 10">NYU-BL-A4</strain>
    </source>
</reference>
<dbReference type="GeneID" id="78274481"/>
<name>A0A1U7NQJ0_9FIRM</name>
<dbReference type="OrthoDB" id="9799827at2"/>
<evidence type="ECO:0000256" key="4">
    <source>
        <dbReference type="ARBA" id="ARBA00022597"/>
    </source>
</evidence>
<comment type="caution">
    <text evidence="9">The sequence shown here is derived from an EMBL/GenBank/DDBJ whole genome shotgun (WGS) entry which is preliminary data.</text>
</comment>
<dbReference type="InterPro" id="IPR033887">
    <property type="entry name" value="PTS_IIA_man"/>
</dbReference>
<keyword evidence="7" id="KW-0418">Kinase</keyword>
<evidence type="ECO:0000259" key="8">
    <source>
        <dbReference type="PROSITE" id="PS51096"/>
    </source>
</evidence>
<evidence type="ECO:0000256" key="7">
    <source>
        <dbReference type="ARBA" id="ARBA00022777"/>
    </source>
</evidence>
<dbReference type="InterPro" id="IPR036662">
    <property type="entry name" value="PTS_EIIA_man-typ_sf"/>
</dbReference>
<dbReference type="AlphaFoldDB" id="A0A1U7NQJ0"/>
<dbReference type="Proteomes" id="UP000186705">
    <property type="component" value="Unassembled WGS sequence"/>
</dbReference>
<evidence type="ECO:0000256" key="5">
    <source>
        <dbReference type="ARBA" id="ARBA00022679"/>
    </source>
</evidence>
<dbReference type="STRING" id="1862672.BO225_00740"/>
<evidence type="ECO:0000256" key="6">
    <source>
        <dbReference type="ARBA" id="ARBA00022683"/>
    </source>
</evidence>
<evidence type="ECO:0000256" key="3">
    <source>
        <dbReference type="ARBA" id="ARBA00022490"/>
    </source>
</evidence>
<dbReference type="PANTHER" id="PTHR33799:SF1">
    <property type="entry name" value="PTS SYSTEM MANNOSE-SPECIFIC EIIAB COMPONENT-RELATED"/>
    <property type="match status" value="1"/>
</dbReference>
<dbReference type="GO" id="GO:0009401">
    <property type="term" value="P:phosphoenolpyruvate-dependent sugar phosphotransferase system"/>
    <property type="evidence" value="ECO:0007669"/>
    <property type="project" value="UniProtKB-KW"/>
</dbReference>
<dbReference type="GO" id="GO:0005737">
    <property type="term" value="C:cytoplasm"/>
    <property type="evidence" value="ECO:0007669"/>
    <property type="project" value="UniProtKB-SubCell"/>
</dbReference>
<evidence type="ECO:0000313" key="10">
    <source>
        <dbReference type="Proteomes" id="UP000186705"/>
    </source>
</evidence>
<gene>
    <name evidence="9" type="ORF">BO225_00740</name>
</gene>
<dbReference type="Pfam" id="PF03610">
    <property type="entry name" value="EIIA-man"/>
    <property type="match status" value="1"/>
</dbReference>
<keyword evidence="5" id="KW-0808">Transferase</keyword>
<accession>A0A1U7NQJ0</accession>
<dbReference type="Gene3D" id="3.40.50.510">
    <property type="entry name" value="Phosphotransferase system, mannose-type IIA component"/>
    <property type="match status" value="1"/>
</dbReference>
<dbReference type="SUPFAM" id="SSF53062">
    <property type="entry name" value="PTS system fructose IIA component-like"/>
    <property type="match status" value="1"/>
</dbReference>
<keyword evidence="3" id="KW-0963">Cytoplasm</keyword>
<dbReference type="GO" id="GO:0016020">
    <property type="term" value="C:membrane"/>
    <property type="evidence" value="ECO:0007669"/>
    <property type="project" value="InterPro"/>
</dbReference>
<dbReference type="PROSITE" id="PS51096">
    <property type="entry name" value="PTS_EIIA_TYPE_4"/>
    <property type="match status" value="1"/>
</dbReference>
<proteinExistence type="predicted"/>
<dbReference type="InterPro" id="IPR051471">
    <property type="entry name" value="Bacterial_PTS_sugar_comp"/>
</dbReference>
<evidence type="ECO:0000313" key="9">
    <source>
        <dbReference type="EMBL" id="OLU47898.1"/>
    </source>
</evidence>
<sequence length="136" mass="14619">MIGMIITGHAHFGTGMKSALTLLAGELNAIEAIDFEEGCTKTLLEAKIDEKCTKLLEVCDGVLIFCDLLGGTPFQCAALYARGRKDVKVLAGTNLGMLSEANLTRQFIADLDELAKSIETIGKDSVLYFQSKTEGN</sequence>
<evidence type="ECO:0000256" key="2">
    <source>
        <dbReference type="ARBA" id="ARBA00022448"/>
    </source>
</evidence>
<keyword evidence="2" id="KW-0813">Transport</keyword>
<keyword evidence="4" id="KW-0762">Sugar transport</keyword>
<organism evidence="9 10">
    <name type="scientific">Dubosiella newyorkensis</name>
    <dbReference type="NCBI Taxonomy" id="1862672"/>
    <lineage>
        <taxon>Bacteria</taxon>
        <taxon>Bacillati</taxon>
        <taxon>Bacillota</taxon>
        <taxon>Erysipelotrichia</taxon>
        <taxon>Erysipelotrichales</taxon>
        <taxon>Erysipelotrichaceae</taxon>
        <taxon>Dubosiella</taxon>
    </lineage>
</organism>
<keyword evidence="6" id="KW-0598">Phosphotransferase system</keyword>
<dbReference type="EMBL" id="MPKA01000022">
    <property type="protein sequence ID" value="OLU47898.1"/>
    <property type="molecule type" value="Genomic_DNA"/>
</dbReference>
<evidence type="ECO:0000256" key="1">
    <source>
        <dbReference type="ARBA" id="ARBA00004496"/>
    </source>
</evidence>